<dbReference type="InParanoid" id="A0A2J6TMW5"/>
<dbReference type="EMBL" id="KZ613767">
    <property type="protein sequence ID" value="PMD64347.1"/>
    <property type="molecule type" value="Genomic_DNA"/>
</dbReference>
<accession>A0A2J6TMW5</accession>
<reference evidence="1 2" key="1">
    <citation type="submission" date="2016-04" db="EMBL/GenBank/DDBJ databases">
        <title>A degradative enzymes factory behind the ericoid mycorrhizal symbiosis.</title>
        <authorList>
            <consortium name="DOE Joint Genome Institute"/>
            <person name="Martino E."/>
            <person name="Morin E."/>
            <person name="Grelet G."/>
            <person name="Kuo A."/>
            <person name="Kohler A."/>
            <person name="Daghino S."/>
            <person name="Barry K."/>
            <person name="Choi C."/>
            <person name="Cichocki N."/>
            <person name="Clum A."/>
            <person name="Copeland A."/>
            <person name="Hainaut M."/>
            <person name="Haridas S."/>
            <person name="Labutti K."/>
            <person name="Lindquist E."/>
            <person name="Lipzen A."/>
            <person name="Khouja H.-R."/>
            <person name="Murat C."/>
            <person name="Ohm R."/>
            <person name="Olson A."/>
            <person name="Spatafora J."/>
            <person name="Veneault-Fourrey C."/>
            <person name="Henrissat B."/>
            <person name="Grigoriev I."/>
            <person name="Martin F."/>
            <person name="Perotto S."/>
        </authorList>
    </citation>
    <scope>NUCLEOTIDE SEQUENCE [LARGE SCALE GENOMIC DNA]</scope>
    <source>
        <strain evidence="1 2">E</strain>
    </source>
</reference>
<gene>
    <name evidence="1" type="ORF">K444DRAFT_305934</name>
</gene>
<sequence>MPPKSSQRTSLGSSQPQPFEAAVTKLCSAIANAKEKDGEIKAQSIITRLKEFLSDYRKAKKILDSPIISLVVGSLENDGDNICSRLDPSIFCTIVELVLQSEPCIEGERCLFLLAKSLFDDARDPENKVVVENRKGKIGRECRQRLLRYFIDEETAPTMRRWAGVLCVQLFSDCKENCQWMEFGPEDYRWEPLRHCGYRHR</sequence>
<protein>
    <submittedName>
        <fullName evidence="1">Uncharacterized protein</fullName>
    </submittedName>
</protein>
<organism evidence="1 2">
    <name type="scientific">Hyaloscypha bicolor E</name>
    <dbReference type="NCBI Taxonomy" id="1095630"/>
    <lineage>
        <taxon>Eukaryota</taxon>
        <taxon>Fungi</taxon>
        <taxon>Dikarya</taxon>
        <taxon>Ascomycota</taxon>
        <taxon>Pezizomycotina</taxon>
        <taxon>Leotiomycetes</taxon>
        <taxon>Helotiales</taxon>
        <taxon>Hyaloscyphaceae</taxon>
        <taxon>Hyaloscypha</taxon>
        <taxon>Hyaloscypha bicolor</taxon>
    </lineage>
</organism>
<keyword evidence="2" id="KW-1185">Reference proteome</keyword>
<evidence type="ECO:0000313" key="2">
    <source>
        <dbReference type="Proteomes" id="UP000235371"/>
    </source>
</evidence>
<evidence type="ECO:0000313" key="1">
    <source>
        <dbReference type="EMBL" id="PMD64347.1"/>
    </source>
</evidence>
<dbReference type="STRING" id="1095630.A0A2J6TMW5"/>
<name>A0A2J6TMW5_9HELO</name>
<dbReference type="GeneID" id="36579849"/>
<dbReference type="OrthoDB" id="3563314at2759"/>
<dbReference type="Proteomes" id="UP000235371">
    <property type="component" value="Unassembled WGS sequence"/>
</dbReference>
<dbReference type="AlphaFoldDB" id="A0A2J6TMW5"/>
<proteinExistence type="predicted"/>
<dbReference type="RefSeq" id="XP_024741251.1">
    <property type="nucleotide sequence ID" value="XM_024871767.1"/>
</dbReference>